<evidence type="ECO:0000313" key="2">
    <source>
        <dbReference type="Proteomes" id="UP001152755"/>
    </source>
</evidence>
<comment type="caution">
    <text evidence="1">The sequence shown here is derived from an EMBL/GenBank/DDBJ whole genome shotgun (WGS) entry which is preliminary data.</text>
</comment>
<dbReference type="RefSeq" id="WP_332520051.1">
    <property type="nucleotide sequence ID" value="NZ_JANRHA010000007.1"/>
</dbReference>
<gene>
    <name evidence="1" type="ORF">NVS88_12640</name>
</gene>
<dbReference type="Proteomes" id="UP001152755">
    <property type="component" value="Unassembled WGS sequence"/>
</dbReference>
<sequence>MSRPAHGVDPVGDARVVAVLDHAAQLINPALDLVAADPLGLKARTFGRDPNLGWDAGISDWSFADLIEHHRLLEHLRDLAARLLDAACVPGTAAWARADRRSRAHWWVRRAGGWGAVVVAAPGVLGPLAKRLPLQDLLAVANQALMLVAVAREFGVTDRGVQVEMLAAVLFRREIDQREIVPVHALPIARDDVAVPARPFPTLRTVWATSRAVRAIPDELDKRPRPAAVYRWLGHLPLMGALADYAGERGAAVAAGESGRRWIEENTGAELVPEPAVRAP</sequence>
<dbReference type="AlphaFoldDB" id="A0A9X4RE97"/>
<reference evidence="1" key="1">
    <citation type="submission" date="2022-08" db="EMBL/GenBank/DDBJ databases">
        <title>Genome analysis of Corynebacteriales strain.</title>
        <authorList>
            <person name="Lee S.D."/>
        </authorList>
    </citation>
    <scope>NUCLEOTIDE SEQUENCE</scope>
    <source>
        <strain evidence="1">D3-21</strain>
    </source>
</reference>
<dbReference type="EMBL" id="JANRHA010000007">
    <property type="protein sequence ID" value="MDG3015398.1"/>
    <property type="molecule type" value="Genomic_DNA"/>
</dbReference>
<keyword evidence="2" id="KW-1185">Reference proteome</keyword>
<accession>A0A9X4RE97</accession>
<name>A0A9X4RE97_9ACTN</name>
<proteinExistence type="predicted"/>
<protein>
    <submittedName>
        <fullName evidence="1">Uncharacterized protein</fullName>
    </submittedName>
</protein>
<evidence type="ECO:0000313" key="1">
    <source>
        <dbReference type="EMBL" id="MDG3015398.1"/>
    </source>
</evidence>
<organism evidence="1 2">
    <name type="scientific">Speluncibacter jeojiensis</name>
    <dbReference type="NCBI Taxonomy" id="2710754"/>
    <lineage>
        <taxon>Bacteria</taxon>
        <taxon>Bacillati</taxon>
        <taxon>Actinomycetota</taxon>
        <taxon>Actinomycetes</taxon>
        <taxon>Mycobacteriales</taxon>
        <taxon>Speluncibacteraceae</taxon>
        <taxon>Speluncibacter</taxon>
    </lineage>
</organism>